<dbReference type="InterPro" id="IPR028098">
    <property type="entry name" value="Glyco_trans_4-like_N"/>
</dbReference>
<dbReference type="GO" id="GO:0016757">
    <property type="term" value="F:glycosyltransferase activity"/>
    <property type="evidence" value="ECO:0007669"/>
    <property type="project" value="InterPro"/>
</dbReference>
<dbReference type="InterPro" id="IPR001296">
    <property type="entry name" value="Glyco_trans_1"/>
</dbReference>
<dbReference type="Pfam" id="PF13439">
    <property type="entry name" value="Glyco_transf_4"/>
    <property type="match status" value="1"/>
</dbReference>
<evidence type="ECO:0000259" key="1">
    <source>
        <dbReference type="Pfam" id="PF00534"/>
    </source>
</evidence>
<feature type="domain" description="Glycosyl transferase family 1" evidence="1">
    <location>
        <begin position="180"/>
        <end position="347"/>
    </location>
</feature>
<reference evidence="3 4" key="1">
    <citation type="journal article" date="2016" name="Nat. Commun.">
        <title>Thousands of microbial genomes shed light on interconnected biogeochemical processes in an aquifer system.</title>
        <authorList>
            <person name="Anantharaman K."/>
            <person name="Brown C.T."/>
            <person name="Hug L.A."/>
            <person name="Sharon I."/>
            <person name="Castelle C.J."/>
            <person name="Probst A.J."/>
            <person name="Thomas B.C."/>
            <person name="Singh A."/>
            <person name="Wilkins M.J."/>
            <person name="Karaoz U."/>
            <person name="Brodie E.L."/>
            <person name="Williams K.H."/>
            <person name="Hubbard S.S."/>
            <person name="Banfield J.F."/>
        </authorList>
    </citation>
    <scope>NUCLEOTIDE SEQUENCE [LARGE SCALE GENOMIC DNA]</scope>
</reference>
<gene>
    <name evidence="3" type="ORF">A3G31_12670</name>
</gene>
<evidence type="ECO:0000313" key="4">
    <source>
        <dbReference type="Proteomes" id="UP000178082"/>
    </source>
</evidence>
<accession>A0A1F7SDI1</accession>
<dbReference type="Proteomes" id="UP000178082">
    <property type="component" value="Unassembled WGS sequence"/>
</dbReference>
<dbReference type="SUPFAM" id="SSF53756">
    <property type="entry name" value="UDP-Glycosyltransferase/glycogen phosphorylase"/>
    <property type="match status" value="1"/>
</dbReference>
<dbReference type="AlphaFoldDB" id="A0A1F7SDI1"/>
<dbReference type="Gene3D" id="3.40.50.2000">
    <property type="entry name" value="Glycogen Phosphorylase B"/>
    <property type="match status" value="2"/>
</dbReference>
<organism evidence="3 4">
    <name type="scientific">Candidatus Schekmanbacteria bacterium RIFCSPLOWO2_12_FULL_38_15</name>
    <dbReference type="NCBI Taxonomy" id="1817883"/>
    <lineage>
        <taxon>Bacteria</taxon>
        <taxon>Candidatus Schekmaniibacteriota</taxon>
    </lineage>
</organism>
<dbReference type="EMBL" id="MGDI01000037">
    <property type="protein sequence ID" value="OGL51830.1"/>
    <property type="molecule type" value="Genomic_DNA"/>
</dbReference>
<proteinExistence type="predicted"/>
<name>A0A1F7SDI1_9BACT</name>
<dbReference type="Pfam" id="PF00534">
    <property type="entry name" value="Glycos_transf_1"/>
    <property type="match status" value="1"/>
</dbReference>
<evidence type="ECO:0008006" key="5">
    <source>
        <dbReference type="Google" id="ProtNLM"/>
    </source>
</evidence>
<comment type="caution">
    <text evidence="3">The sequence shown here is derived from an EMBL/GenBank/DDBJ whole genome shotgun (WGS) entry which is preliminary data.</text>
</comment>
<sequence>MAQKKFNLMAVISNLRAGGAERMFIELLLRLKESFNVSVACIRDKGELAPLLEDKSIKVHISYFKGRLDPKSLFNLASLLKRENIHIVHTHMYRPNISGAIGAFIARVPVIVSHVHTVHQWDTKRQIFMDKITTGMKDKIIAVSEEVKKAYTEKVNANPEKVRVIYNGVDSQIYRADKSQSELRENFNIKNRSPVIGIIGRLAPEKDHITFLEAADIVSKACPEACFLIVGKGPEEENIRSCVERLNLADKVIVAGYRKDIPEVLNILDIFVISSVREGFSLAILEAMAAGKPVIATDVGGNREAVIDGETGFIVPQKKPLLMASKILNLISNPELRAMMGEKGYQRVVKKFSIGNMLTETSELYSEILDKKGIKKDS</sequence>
<evidence type="ECO:0000259" key="2">
    <source>
        <dbReference type="Pfam" id="PF13439"/>
    </source>
</evidence>
<dbReference type="InterPro" id="IPR047691">
    <property type="entry name" value="PelF-like"/>
</dbReference>
<protein>
    <recommendedName>
        <fullName evidence="5">Glycosyltransferase</fullName>
    </recommendedName>
</protein>
<dbReference type="PANTHER" id="PTHR12526">
    <property type="entry name" value="GLYCOSYLTRANSFERASE"/>
    <property type="match status" value="1"/>
</dbReference>
<dbReference type="STRING" id="1817883.A3G31_12670"/>
<feature type="domain" description="Glycosyltransferase subfamily 4-like N-terminal" evidence="2">
    <location>
        <begin position="18"/>
        <end position="171"/>
    </location>
</feature>
<dbReference type="NCBIfam" id="NF038011">
    <property type="entry name" value="PelF"/>
    <property type="match status" value="1"/>
</dbReference>
<evidence type="ECO:0000313" key="3">
    <source>
        <dbReference type="EMBL" id="OGL51830.1"/>
    </source>
</evidence>